<dbReference type="PROSITE" id="PS51099">
    <property type="entry name" value="PTS_EIIB_TYPE_2"/>
    <property type="match status" value="1"/>
</dbReference>
<dbReference type="PROSITE" id="PS51094">
    <property type="entry name" value="PTS_EIIA_TYPE_2"/>
    <property type="match status" value="1"/>
</dbReference>
<dbReference type="GeneID" id="87620044"/>
<organism evidence="8 9">
    <name type="scientific">Niallia taxi</name>
    <dbReference type="NCBI Taxonomy" id="2499688"/>
    <lineage>
        <taxon>Bacteria</taxon>
        <taxon>Bacillati</taxon>
        <taxon>Bacillota</taxon>
        <taxon>Bacilli</taxon>
        <taxon>Bacillales</taxon>
        <taxon>Bacillaceae</taxon>
        <taxon>Niallia</taxon>
    </lineage>
</organism>
<feature type="domain" description="PRD" evidence="7">
    <location>
        <begin position="290"/>
        <end position="397"/>
    </location>
</feature>
<keyword evidence="2" id="KW-0677">Repeat</keyword>
<dbReference type="InterPro" id="IPR036095">
    <property type="entry name" value="PTS_EIIB-like_sf"/>
</dbReference>
<dbReference type="EMBL" id="RZTZ01000004">
    <property type="protein sequence ID" value="RVT62659.1"/>
    <property type="molecule type" value="Genomic_DNA"/>
</dbReference>
<evidence type="ECO:0000259" key="6">
    <source>
        <dbReference type="PROSITE" id="PS51099"/>
    </source>
</evidence>
<gene>
    <name evidence="8" type="ORF">EM808_12880</name>
</gene>
<dbReference type="PANTHER" id="PTHR30185">
    <property type="entry name" value="CRYPTIC BETA-GLUCOSIDE BGL OPERON ANTITERMINATOR"/>
    <property type="match status" value="1"/>
</dbReference>
<dbReference type="CDD" id="cd05568">
    <property type="entry name" value="PTS_IIB_bgl_like"/>
    <property type="match status" value="1"/>
</dbReference>
<dbReference type="PROSITE" id="PS51372">
    <property type="entry name" value="PRD_2"/>
    <property type="match status" value="1"/>
</dbReference>
<dbReference type="Pfam" id="PF00359">
    <property type="entry name" value="PTS_EIIA_2"/>
    <property type="match status" value="1"/>
</dbReference>
<dbReference type="GO" id="GO:0009401">
    <property type="term" value="P:phosphoenolpyruvate-dependent sugar phosphotransferase system"/>
    <property type="evidence" value="ECO:0007669"/>
    <property type="project" value="InterPro"/>
</dbReference>
<dbReference type="InterPro" id="IPR016152">
    <property type="entry name" value="PTrfase/Anion_transptr"/>
</dbReference>
<dbReference type="SUPFAM" id="SSF52794">
    <property type="entry name" value="PTS system IIB component-like"/>
    <property type="match status" value="1"/>
</dbReference>
<evidence type="ECO:0000256" key="3">
    <source>
        <dbReference type="ARBA" id="ARBA00023015"/>
    </source>
</evidence>
<dbReference type="Gene3D" id="3.40.930.10">
    <property type="entry name" value="Mannitol-specific EII, Chain A"/>
    <property type="match status" value="1"/>
</dbReference>
<dbReference type="InterPro" id="IPR011608">
    <property type="entry name" value="PRD"/>
</dbReference>
<evidence type="ECO:0000256" key="4">
    <source>
        <dbReference type="ARBA" id="ARBA00023163"/>
    </source>
</evidence>
<dbReference type="RefSeq" id="WP_127738610.1">
    <property type="nucleotide sequence ID" value="NZ_CP196003.1"/>
</dbReference>
<accession>A0A3S2TX63</accession>
<reference evidence="8 9" key="1">
    <citation type="submission" date="2019-01" db="EMBL/GenBank/DDBJ databases">
        <title>Bacillus sp. M5HDSG1-1, whole genome shotgun sequence.</title>
        <authorList>
            <person name="Tuo L."/>
        </authorList>
    </citation>
    <scope>NUCLEOTIDE SEQUENCE [LARGE SCALE GENOMIC DNA]</scope>
    <source>
        <strain evidence="8 9">M5HDSG1-1</strain>
    </source>
</reference>
<keyword evidence="1" id="KW-0808">Transferase</keyword>
<dbReference type="SUPFAM" id="SSF63520">
    <property type="entry name" value="PTS-regulatory domain, PRD"/>
    <property type="match status" value="1"/>
</dbReference>
<evidence type="ECO:0000259" key="7">
    <source>
        <dbReference type="PROSITE" id="PS51372"/>
    </source>
</evidence>
<keyword evidence="9" id="KW-1185">Reference proteome</keyword>
<dbReference type="InterPro" id="IPR013011">
    <property type="entry name" value="PTS_EIIB_2"/>
</dbReference>
<name>A0A3S2TX63_9BACI</name>
<feature type="domain" description="PTS EIIB type-2" evidence="6">
    <location>
        <begin position="402"/>
        <end position="490"/>
    </location>
</feature>
<keyword evidence="3" id="KW-0805">Transcription regulation</keyword>
<dbReference type="InterPro" id="IPR003501">
    <property type="entry name" value="PTS_EIIB_2/3"/>
</dbReference>
<evidence type="ECO:0000256" key="2">
    <source>
        <dbReference type="ARBA" id="ARBA00022737"/>
    </source>
</evidence>
<protein>
    <submittedName>
        <fullName evidence="8">BglG family transcription antiterminator</fullName>
    </submittedName>
</protein>
<proteinExistence type="predicted"/>
<dbReference type="CDD" id="cd00211">
    <property type="entry name" value="PTS_IIA_fru"/>
    <property type="match status" value="1"/>
</dbReference>
<dbReference type="GO" id="GO:0006355">
    <property type="term" value="P:regulation of DNA-templated transcription"/>
    <property type="evidence" value="ECO:0007669"/>
    <property type="project" value="InterPro"/>
</dbReference>
<dbReference type="SUPFAM" id="SSF55804">
    <property type="entry name" value="Phoshotransferase/anion transport protein"/>
    <property type="match status" value="1"/>
</dbReference>
<evidence type="ECO:0000313" key="8">
    <source>
        <dbReference type="EMBL" id="RVT62659.1"/>
    </source>
</evidence>
<keyword evidence="4" id="KW-0804">Transcription</keyword>
<dbReference type="InterPro" id="IPR002178">
    <property type="entry name" value="PTS_EIIA_type-2_dom"/>
</dbReference>
<sequence length="688" mass="80397">MMIDKRPALLLEYLLKVKSTTMNQVIEQTQLSKRQIAYDMDKINYWLKERKLPSITYKGINYIQVPEEVVFHYKKQQTENKEQSIYLTEEERLIFIYFYLFIRQEAISSVHLTQLLQVSKNTVISDVKKANEKNQSSLVEIRYSRQKGYHLSGTESDKRILLQHHVAKMLQVPYFSTIIRYLGNDRKDPIQLDWIHRALIQIEKVFDLHFVEERLHQFAYFLIFYSYRLKEQKLIRFHYDEIALLKKDPMWLVAEELCRFLDLEADENELCYFTIQLLGLSLGSHFPQGSRRDVLFNLCEQLVFDFEYKAAIVFEKKDEVVQSLYQHLKPAYYRMKYRIPINNPLIKQIKNEHKELYTIVQELIQPIGLLLGINIPEEEIGFITIHFGALLAKPKQAMPKKKRAIVVCPSGVSSSLMVRHLVESLFSEITVEKTLSLQGYQKEDVNQYDLVFSTVKIESKLPCYYVKPLMTPNEKNSLVNEVYQQLFNIQYQDISLKELVQTIGRYANIYDEKGLTSALSQLTFHRKTDIQRGRNQPVLSDLLKEDTIQVVEQLPDWEEALKFAANPLLEKGTIESSYIEAMIANIKTLGPYVVLGPEVAIPHARPEMGVNQVGMSFLKLNEPVYILNDERYPVRLFFCIAASDNTTHLKALSQLTKLLSDKNNIEMLKETESLESILHLFKLYSEAV</sequence>
<dbReference type="Pfam" id="PF00874">
    <property type="entry name" value="PRD"/>
    <property type="match status" value="1"/>
</dbReference>
<dbReference type="GO" id="GO:0008982">
    <property type="term" value="F:protein-N(PI)-phosphohistidine-sugar phosphotransferase activity"/>
    <property type="evidence" value="ECO:0007669"/>
    <property type="project" value="InterPro"/>
</dbReference>
<feature type="domain" description="PTS EIIA type-2" evidence="5">
    <location>
        <begin position="541"/>
        <end position="684"/>
    </location>
</feature>
<dbReference type="Gene3D" id="3.40.50.2300">
    <property type="match status" value="1"/>
</dbReference>
<dbReference type="Gene3D" id="1.10.10.10">
    <property type="entry name" value="Winged helix-like DNA-binding domain superfamily/Winged helix DNA-binding domain"/>
    <property type="match status" value="1"/>
</dbReference>
<dbReference type="InterPro" id="IPR036388">
    <property type="entry name" value="WH-like_DNA-bd_sf"/>
</dbReference>
<evidence type="ECO:0000259" key="5">
    <source>
        <dbReference type="PROSITE" id="PS51094"/>
    </source>
</evidence>
<dbReference type="Pfam" id="PF02302">
    <property type="entry name" value="PTS_IIB"/>
    <property type="match status" value="1"/>
</dbReference>
<evidence type="ECO:0000256" key="1">
    <source>
        <dbReference type="ARBA" id="ARBA00022679"/>
    </source>
</evidence>
<dbReference type="AlphaFoldDB" id="A0A3S2TX63"/>
<dbReference type="Proteomes" id="UP000288024">
    <property type="component" value="Unassembled WGS sequence"/>
</dbReference>
<dbReference type="Gene3D" id="1.10.1790.10">
    <property type="entry name" value="PRD domain"/>
    <property type="match status" value="1"/>
</dbReference>
<dbReference type="InterPro" id="IPR050661">
    <property type="entry name" value="BglG_antiterminators"/>
</dbReference>
<dbReference type="PANTHER" id="PTHR30185:SF18">
    <property type="entry name" value="TRANSCRIPTIONAL REGULATOR MTLR"/>
    <property type="match status" value="1"/>
</dbReference>
<dbReference type="InterPro" id="IPR036634">
    <property type="entry name" value="PRD_sf"/>
</dbReference>
<evidence type="ECO:0000313" key="9">
    <source>
        <dbReference type="Proteomes" id="UP000288024"/>
    </source>
</evidence>
<comment type="caution">
    <text evidence="8">The sequence shown here is derived from an EMBL/GenBank/DDBJ whole genome shotgun (WGS) entry which is preliminary data.</text>
</comment>